<dbReference type="AlphaFoldDB" id="A0A0A2STK3"/>
<dbReference type="Proteomes" id="UP000054422">
    <property type="component" value="Unassembled WGS sequence"/>
</dbReference>
<dbReference type="EMBL" id="JNCF01000001">
    <property type="protein sequence ID" value="KGP64420.1"/>
    <property type="molecule type" value="Genomic_DNA"/>
</dbReference>
<name>A0A0A2STK3_9GAMM</name>
<dbReference type="OrthoDB" id="9109854at2"/>
<comment type="caution">
    <text evidence="1">The sequence shown here is derived from an EMBL/GenBank/DDBJ whole genome shotgun (WGS) entry which is preliminary data.</text>
</comment>
<accession>A0A0A2STK3</accession>
<evidence type="ECO:0000313" key="2">
    <source>
        <dbReference type="Proteomes" id="UP000054422"/>
    </source>
</evidence>
<keyword evidence="2" id="KW-1185">Reference proteome</keyword>
<reference evidence="1 2" key="1">
    <citation type="submission" date="2014-05" db="EMBL/GenBank/DDBJ databases">
        <authorList>
            <person name="Rizzardi K."/>
            <person name="Winiecka-Krusnell J."/>
            <person name="Ramliden M."/>
            <person name="Alm E."/>
            <person name="Andersson S."/>
            <person name="Byfors S."/>
        </authorList>
    </citation>
    <scope>NUCLEOTIDE SEQUENCE [LARGE SCALE GENOMIC DNA]</scope>
    <source>
        <strain evidence="1 2">LEGN</strain>
    </source>
</reference>
<protein>
    <submittedName>
        <fullName evidence="1">Uncharacterized protein</fullName>
    </submittedName>
</protein>
<proteinExistence type="predicted"/>
<gene>
    <name evidence="1" type="ORF">EP47_11680</name>
</gene>
<organism evidence="1 2">
    <name type="scientific">Legionella norrlandica</name>
    <dbReference type="NCBI Taxonomy" id="1498499"/>
    <lineage>
        <taxon>Bacteria</taxon>
        <taxon>Pseudomonadati</taxon>
        <taxon>Pseudomonadota</taxon>
        <taxon>Gammaproteobacteria</taxon>
        <taxon>Legionellales</taxon>
        <taxon>Legionellaceae</taxon>
        <taxon>Legionella</taxon>
    </lineage>
</organism>
<dbReference type="RefSeq" id="WP_035886250.1">
    <property type="nucleotide sequence ID" value="NZ_JNCF01000001.1"/>
</dbReference>
<sequence>MSRLKKLLQYVLIIFLLNINESIGAMIDYSGKWCFDGVKEIDSFTVIISKISNAYRGSYLTVAYRGMKIDDVEDAFNFKETEKKIVKLELKSGTSKKVGSVRIKYINNNTISWQILTIPGGEFYAPEKATLHRCG</sequence>
<evidence type="ECO:0000313" key="1">
    <source>
        <dbReference type="EMBL" id="KGP64420.1"/>
    </source>
</evidence>
<dbReference type="STRING" id="1498499.EP47_11680"/>